<dbReference type="EMBL" id="LNZA01000001">
    <property type="protein sequence ID" value="KTD74155.1"/>
    <property type="molecule type" value="Genomic_DNA"/>
</dbReference>
<dbReference type="Proteomes" id="UP000054693">
    <property type="component" value="Unassembled WGS sequence"/>
</dbReference>
<keyword evidence="2" id="KW-1185">Reference proteome</keyword>
<dbReference type="SUPFAM" id="SSF52047">
    <property type="entry name" value="RNI-like"/>
    <property type="match status" value="1"/>
</dbReference>
<dbReference type="InterPro" id="IPR052394">
    <property type="entry name" value="LRR-containing"/>
</dbReference>
<organism evidence="1 2">
    <name type="scientific">Legionella tucsonensis</name>
    <dbReference type="NCBI Taxonomy" id="40335"/>
    <lineage>
        <taxon>Bacteria</taxon>
        <taxon>Pseudomonadati</taxon>
        <taxon>Pseudomonadota</taxon>
        <taxon>Gammaproteobacteria</taxon>
        <taxon>Legionellales</taxon>
        <taxon>Legionellaceae</taxon>
        <taxon>Legionella</taxon>
    </lineage>
</organism>
<evidence type="ECO:0000313" key="2">
    <source>
        <dbReference type="Proteomes" id="UP000054693"/>
    </source>
</evidence>
<dbReference type="RefSeq" id="WP_058521130.1">
    <property type="nucleotide sequence ID" value="NZ_CAAAIP010000007.1"/>
</dbReference>
<dbReference type="InterPro" id="IPR032675">
    <property type="entry name" value="LRR_dom_sf"/>
</dbReference>
<comment type="caution">
    <text evidence="1">The sequence shown here is derived from an EMBL/GenBank/DDBJ whole genome shotgun (WGS) entry which is preliminary data.</text>
</comment>
<accession>A0A0W0ZYH9</accession>
<dbReference type="Gene3D" id="3.80.10.10">
    <property type="entry name" value="Ribonuclease Inhibitor"/>
    <property type="match status" value="1"/>
</dbReference>
<evidence type="ECO:0000313" key="1">
    <source>
        <dbReference type="EMBL" id="KTD74155.1"/>
    </source>
</evidence>
<dbReference type="InterPro" id="IPR001611">
    <property type="entry name" value="Leu-rich_rpt"/>
</dbReference>
<name>A0A0W0ZYH9_9GAMM</name>
<gene>
    <name evidence="1" type="primary">legL1_2</name>
    <name evidence="1" type="ORF">Ltuc_2002</name>
</gene>
<dbReference type="PATRIC" id="fig|40335.7.peg.2128"/>
<reference evidence="1 2" key="1">
    <citation type="submission" date="2015-11" db="EMBL/GenBank/DDBJ databases">
        <title>Genomic analysis of 38 Legionella species identifies large and diverse effector repertoires.</title>
        <authorList>
            <person name="Burstein D."/>
            <person name="Amaro F."/>
            <person name="Zusman T."/>
            <person name="Lifshitz Z."/>
            <person name="Cohen O."/>
            <person name="Gilbert J.A."/>
            <person name="Pupko T."/>
            <person name="Shuman H.A."/>
            <person name="Segal G."/>
        </authorList>
    </citation>
    <scope>NUCLEOTIDE SEQUENCE [LARGE SCALE GENOMIC DNA]</scope>
    <source>
        <strain evidence="1 2">ATCC 49180</strain>
    </source>
</reference>
<protein>
    <submittedName>
        <fullName evidence="1">Gala protein type 1, 3 or 4</fullName>
    </submittedName>
</protein>
<dbReference type="PANTHER" id="PTHR24114:SF2">
    <property type="entry name" value="F-BOX DOMAIN-CONTAINING PROTEIN-RELATED"/>
    <property type="match status" value="1"/>
</dbReference>
<proteinExistence type="predicted"/>
<dbReference type="STRING" id="40335.Ltuc_2002"/>
<sequence>MLPKFNESILLEKYDPINKSLNLSNQGISDEHIEKISKFIEEHNIEKVNLDNNYIKSLQGFKNNRSLKELSLSFNYLHASGVEEFCKENDTLESLNVSNNTLDDEGAEYVALHKSLKFLNISSNRLSNKGVKSIAETQNQNLQSLKIGGNYFDADGVVMLADNKYFKALDLSESCIGYVAPNLLQIATTPFKLAPLDGNLHHSDIDEEDAENIEQPTLIETESLKGIKALAKSQNLTLLKIKYGRVSSEGIKCLISAVNENSIRVLKCSNCHDPKAENYEEMEQLLLQLSECYSKKPMSRGNIVFFKSNTEDDTLLTEKSSCQP</sequence>
<dbReference type="AlphaFoldDB" id="A0A0W0ZYH9"/>
<dbReference type="Pfam" id="PF13516">
    <property type="entry name" value="LRR_6"/>
    <property type="match status" value="4"/>
</dbReference>
<dbReference type="PANTHER" id="PTHR24114">
    <property type="entry name" value="LEUCINE RICH REPEAT FAMILY PROTEIN"/>
    <property type="match status" value="1"/>
</dbReference>